<evidence type="ECO:0000256" key="5">
    <source>
        <dbReference type="ARBA" id="ARBA00022438"/>
    </source>
</evidence>
<keyword evidence="11 13" id="KW-0862">Zinc</keyword>
<sequence length="539" mass="57315">MKFLAVSAAVAALASVASANTPFDAHHKAPTAPIEARQFHSFPKNWRPKFPPLPRLPWHKRPGHGPRSKPLVRSDKLQSTIKAKNLLEHAENLQAIAYATTARNRVFGSPGHNFTALYIYELLSELDEYYTVSYQPFVELWSGGGADVIVEGTELTSVSMFTYSPNGEVEAPIVQVANLGCEAADYPAEVEGAIALISRGTCEFGLKTALAGSAGAVGAIIYNNVEGPIAGGTLATPTRPEGPYPPVAGISGTEGAAIIEQLAAGPVSAILDVEALSENRTTMNVIAQTKGGDQNNVIMVGAHADSVNAGPGINDDGSGTVGILEVALQLAKFKTKNAVRFGFWSAEEFGLLGSEYYVSQLSEAEKDKIRLYLNFDMIASPNYIYSIYDGDGDAFNITGPPGSAEAEAHFEAFYESKRLPHQPTAFDGRSDYGPFLDAGIAAGGIFTGAEQVKTEEEAALYGGEAGVAYDINYHQAGDTVDNLNMDAFVTNTKAIADSVAFYGRSFSSLPAKAKRVKRSVPLVVGRHAGCHHEHVDLAV</sequence>
<dbReference type="InterPro" id="IPR045175">
    <property type="entry name" value="M28_fam"/>
</dbReference>
<dbReference type="GO" id="GO:0005576">
    <property type="term" value="C:extracellular region"/>
    <property type="evidence" value="ECO:0007669"/>
    <property type="project" value="UniProtKB-SubCell"/>
</dbReference>
<accession>A0A9P4VPI3</accession>
<dbReference type="EC" id="3.4.-.-" evidence="13"/>
<keyword evidence="5 17" id="KW-0031">Aminopeptidase</keyword>
<dbReference type="InterPro" id="IPR007484">
    <property type="entry name" value="Peptidase_M28"/>
</dbReference>
<dbReference type="InterPro" id="IPR003137">
    <property type="entry name" value="PA_domain"/>
</dbReference>
<dbReference type="Gene3D" id="3.50.30.30">
    <property type="match status" value="1"/>
</dbReference>
<dbReference type="Pfam" id="PF02225">
    <property type="entry name" value="PA"/>
    <property type="match status" value="1"/>
</dbReference>
<organism evidence="17 18">
    <name type="scientific">Patellaria atrata CBS 101060</name>
    <dbReference type="NCBI Taxonomy" id="1346257"/>
    <lineage>
        <taxon>Eukaryota</taxon>
        <taxon>Fungi</taxon>
        <taxon>Dikarya</taxon>
        <taxon>Ascomycota</taxon>
        <taxon>Pezizomycotina</taxon>
        <taxon>Dothideomycetes</taxon>
        <taxon>Dothideomycetes incertae sedis</taxon>
        <taxon>Patellariales</taxon>
        <taxon>Patellariaceae</taxon>
        <taxon>Patellaria</taxon>
    </lineage>
</organism>
<evidence type="ECO:0000256" key="6">
    <source>
        <dbReference type="ARBA" id="ARBA00022525"/>
    </source>
</evidence>
<protein>
    <recommendedName>
        <fullName evidence="13">Peptide hydrolase</fullName>
        <ecNumber evidence="13">3.4.-.-</ecNumber>
    </recommendedName>
</protein>
<name>A0A9P4VPI3_9PEZI</name>
<dbReference type="PANTHER" id="PTHR12147:SF26">
    <property type="entry name" value="PEPTIDASE M28 DOMAIN-CONTAINING PROTEIN"/>
    <property type="match status" value="1"/>
</dbReference>
<dbReference type="GO" id="GO:0004177">
    <property type="term" value="F:aminopeptidase activity"/>
    <property type="evidence" value="ECO:0007669"/>
    <property type="project" value="UniProtKB-KW"/>
</dbReference>
<dbReference type="GO" id="GO:0008235">
    <property type="term" value="F:metalloexopeptidase activity"/>
    <property type="evidence" value="ECO:0007669"/>
    <property type="project" value="InterPro"/>
</dbReference>
<dbReference type="CDD" id="cd02130">
    <property type="entry name" value="PA_ScAPY_like"/>
    <property type="match status" value="1"/>
</dbReference>
<dbReference type="Proteomes" id="UP000799429">
    <property type="component" value="Unassembled WGS sequence"/>
</dbReference>
<evidence type="ECO:0000256" key="12">
    <source>
        <dbReference type="ARBA" id="ARBA00023180"/>
    </source>
</evidence>
<evidence type="ECO:0000256" key="10">
    <source>
        <dbReference type="ARBA" id="ARBA00022801"/>
    </source>
</evidence>
<feature type="signal peptide" evidence="13">
    <location>
        <begin position="1"/>
        <end position="19"/>
    </location>
</feature>
<dbReference type="OrthoDB" id="10013407at2759"/>
<evidence type="ECO:0000256" key="11">
    <source>
        <dbReference type="ARBA" id="ARBA00022833"/>
    </source>
</evidence>
<evidence type="ECO:0000313" key="18">
    <source>
        <dbReference type="Proteomes" id="UP000799429"/>
    </source>
</evidence>
<feature type="chain" id="PRO_5040538573" description="Peptide hydrolase" evidence="13">
    <location>
        <begin position="20"/>
        <end position="539"/>
    </location>
</feature>
<dbReference type="InterPro" id="IPR041756">
    <property type="entry name" value="M28_SGAP-like"/>
</dbReference>
<dbReference type="GO" id="GO:0046872">
    <property type="term" value="F:metal ion binding"/>
    <property type="evidence" value="ECO:0007669"/>
    <property type="project" value="UniProtKB-KW"/>
</dbReference>
<evidence type="ECO:0000256" key="3">
    <source>
        <dbReference type="ARBA" id="ARBA00005634"/>
    </source>
</evidence>
<feature type="compositionally biased region" description="Basic residues" evidence="14">
    <location>
        <begin position="57"/>
        <end position="67"/>
    </location>
</feature>
<evidence type="ECO:0000256" key="13">
    <source>
        <dbReference type="RuleBase" id="RU361240"/>
    </source>
</evidence>
<dbReference type="EMBL" id="MU006100">
    <property type="protein sequence ID" value="KAF2837330.1"/>
    <property type="molecule type" value="Genomic_DNA"/>
</dbReference>
<dbReference type="Pfam" id="PF04389">
    <property type="entry name" value="Peptidase_M28"/>
    <property type="match status" value="1"/>
</dbReference>
<evidence type="ECO:0000256" key="4">
    <source>
        <dbReference type="ARBA" id="ARBA00005957"/>
    </source>
</evidence>
<dbReference type="Gene3D" id="3.40.630.10">
    <property type="entry name" value="Zn peptidases"/>
    <property type="match status" value="1"/>
</dbReference>
<evidence type="ECO:0000256" key="1">
    <source>
        <dbReference type="ARBA" id="ARBA00001947"/>
    </source>
</evidence>
<dbReference type="PANTHER" id="PTHR12147">
    <property type="entry name" value="METALLOPEPTIDASE M28 FAMILY MEMBER"/>
    <property type="match status" value="1"/>
</dbReference>
<comment type="cofactor">
    <cofactor evidence="1">
        <name>Zn(2+)</name>
        <dbReference type="ChEBI" id="CHEBI:29105"/>
    </cofactor>
</comment>
<keyword evidence="12" id="KW-0325">Glycoprotein</keyword>
<evidence type="ECO:0000256" key="14">
    <source>
        <dbReference type="SAM" id="MobiDB-lite"/>
    </source>
</evidence>
<comment type="similarity">
    <text evidence="3">Belongs to the peptidase M28 family. M28B subfamily.</text>
</comment>
<gene>
    <name evidence="17" type="ORF">M501DRAFT_201705</name>
</gene>
<evidence type="ECO:0000256" key="2">
    <source>
        <dbReference type="ARBA" id="ARBA00004613"/>
    </source>
</evidence>
<dbReference type="CDD" id="cd03876">
    <property type="entry name" value="M28_SGAP_like"/>
    <property type="match status" value="1"/>
</dbReference>
<keyword evidence="8 13" id="KW-0479">Metal-binding</keyword>
<keyword evidence="6" id="KW-0964">Secreted</keyword>
<feature type="domain" description="PA" evidence="15">
    <location>
        <begin position="169"/>
        <end position="258"/>
    </location>
</feature>
<comment type="subcellular location">
    <subcellularLocation>
        <location evidence="2">Secreted</location>
    </subcellularLocation>
</comment>
<comment type="caution">
    <text evidence="17">The sequence shown here is derived from an EMBL/GenBank/DDBJ whole genome shotgun (WGS) entry which is preliminary data.</text>
</comment>
<dbReference type="SUPFAM" id="SSF52025">
    <property type="entry name" value="PA domain"/>
    <property type="match status" value="1"/>
</dbReference>
<proteinExistence type="inferred from homology"/>
<feature type="region of interest" description="Disordered" evidence="14">
    <location>
        <begin position="53"/>
        <end position="72"/>
    </location>
</feature>
<keyword evidence="10 13" id="KW-0378">Hydrolase</keyword>
<dbReference type="AlphaFoldDB" id="A0A9P4VPI3"/>
<dbReference type="GO" id="GO:0006508">
    <property type="term" value="P:proteolysis"/>
    <property type="evidence" value="ECO:0007669"/>
    <property type="project" value="UniProtKB-KW"/>
</dbReference>
<evidence type="ECO:0000259" key="16">
    <source>
        <dbReference type="Pfam" id="PF04389"/>
    </source>
</evidence>
<feature type="domain" description="Peptidase M28" evidence="16">
    <location>
        <begin position="284"/>
        <end position="497"/>
    </location>
</feature>
<comment type="similarity">
    <text evidence="4">Belongs to the peptidase M28 family. M28A subfamily.</text>
</comment>
<dbReference type="InterPro" id="IPR046450">
    <property type="entry name" value="PA_dom_sf"/>
</dbReference>
<reference evidence="17" key="1">
    <citation type="journal article" date="2020" name="Stud. Mycol.">
        <title>101 Dothideomycetes genomes: a test case for predicting lifestyles and emergence of pathogens.</title>
        <authorList>
            <person name="Haridas S."/>
            <person name="Albert R."/>
            <person name="Binder M."/>
            <person name="Bloem J."/>
            <person name="Labutti K."/>
            <person name="Salamov A."/>
            <person name="Andreopoulos B."/>
            <person name="Baker S."/>
            <person name="Barry K."/>
            <person name="Bills G."/>
            <person name="Bluhm B."/>
            <person name="Cannon C."/>
            <person name="Castanera R."/>
            <person name="Culley D."/>
            <person name="Daum C."/>
            <person name="Ezra D."/>
            <person name="Gonzalez J."/>
            <person name="Henrissat B."/>
            <person name="Kuo A."/>
            <person name="Liang C."/>
            <person name="Lipzen A."/>
            <person name="Lutzoni F."/>
            <person name="Magnuson J."/>
            <person name="Mondo S."/>
            <person name="Nolan M."/>
            <person name="Ohm R."/>
            <person name="Pangilinan J."/>
            <person name="Park H.-J."/>
            <person name="Ramirez L."/>
            <person name="Alfaro M."/>
            <person name="Sun H."/>
            <person name="Tritt A."/>
            <person name="Yoshinaga Y."/>
            <person name="Zwiers L.-H."/>
            <person name="Turgeon B."/>
            <person name="Goodwin S."/>
            <person name="Spatafora J."/>
            <person name="Crous P."/>
            <person name="Grigoriev I."/>
        </authorList>
    </citation>
    <scope>NUCLEOTIDE SEQUENCE</scope>
    <source>
        <strain evidence="17">CBS 101060</strain>
    </source>
</reference>
<evidence type="ECO:0000256" key="8">
    <source>
        <dbReference type="ARBA" id="ARBA00022723"/>
    </source>
</evidence>
<evidence type="ECO:0000256" key="7">
    <source>
        <dbReference type="ARBA" id="ARBA00022670"/>
    </source>
</evidence>
<dbReference type="FunFam" id="3.40.630.10:FF:000054">
    <property type="entry name" value="Peptide hydrolase"/>
    <property type="match status" value="1"/>
</dbReference>
<evidence type="ECO:0000259" key="15">
    <source>
        <dbReference type="Pfam" id="PF02225"/>
    </source>
</evidence>
<evidence type="ECO:0000256" key="9">
    <source>
        <dbReference type="ARBA" id="ARBA00022729"/>
    </source>
</evidence>
<evidence type="ECO:0000313" key="17">
    <source>
        <dbReference type="EMBL" id="KAF2837330.1"/>
    </source>
</evidence>
<dbReference type="SUPFAM" id="SSF53187">
    <property type="entry name" value="Zn-dependent exopeptidases"/>
    <property type="match status" value="1"/>
</dbReference>
<keyword evidence="9 13" id="KW-0732">Signal</keyword>
<keyword evidence="18" id="KW-1185">Reference proteome</keyword>
<keyword evidence="7 13" id="KW-0645">Protease</keyword>